<dbReference type="AlphaFoldDB" id="A0A4S8MXN4"/>
<organism evidence="12 13">
    <name type="scientific">Dendrothele bispora (strain CBS 962.96)</name>
    <dbReference type="NCBI Taxonomy" id="1314807"/>
    <lineage>
        <taxon>Eukaryota</taxon>
        <taxon>Fungi</taxon>
        <taxon>Dikarya</taxon>
        <taxon>Basidiomycota</taxon>
        <taxon>Agaricomycotina</taxon>
        <taxon>Agaricomycetes</taxon>
        <taxon>Agaricomycetidae</taxon>
        <taxon>Agaricales</taxon>
        <taxon>Agaricales incertae sedis</taxon>
        <taxon>Dendrothele</taxon>
    </lineage>
</organism>
<comment type="subcellular location">
    <subcellularLocation>
        <location evidence="2">Mitochondrion membrane</location>
        <topology evidence="2">Single-pass membrane protein</topology>
    </subcellularLocation>
</comment>
<evidence type="ECO:0000256" key="1">
    <source>
        <dbReference type="ARBA" id="ARBA00003064"/>
    </source>
</evidence>
<dbReference type="OrthoDB" id="10018333at2759"/>
<feature type="domain" description="Cytochrome c oxidase assembly factor 3 mitochondrial coiled-coil" evidence="11">
    <location>
        <begin position="29"/>
        <end position="75"/>
    </location>
</feature>
<reference evidence="12 13" key="1">
    <citation type="journal article" date="2019" name="Nat. Ecol. Evol.">
        <title>Megaphylogeny resolves global patterns of mushroom evolution.</title>
        <authorList>
            <person name="Varga T."/>
            <person name="Krizsan K."/>
            <person name="Foldi C."/>
            <person name="Dima B."/>
            <person name="Sanchez-Garcia M."/>
            <person name="Sanchez-Ramirez S."/>
            <person name="Szollosi G.J."/>
            <person name="Szarkandi J.G."/>
            <person name="Papp V."/>
            <person name="Albert L."/>
            <person name="Andreopoulos W."/>
            <person name="Angelini C."/>
            <person name="Antonin V."/>
            <person name="Barry K.W."/>
            <person name="Bougher N.L."/>
            <person name="Buchanan P."/>
            <person name="Buyck B."/>
            <person name="Bense V."/>
            <person name="Catcheside P."/>
            <person name="Chovatia M."/>
            <person name="Cooper J."/>
            <person name="Damon W."/>
            <person name="Desjardin D."/>
            <person name="Finy P."/>
            <person name="Geml J."/>
            <person name="Haridas S."/>
            <person name="Hughes K."/>
            <person name="Justo A."/>
            <person name="Karasinski D."/>
            <person name="Kautmanova I."/>
            <person name="Kiss B."/>
            <person name="Kocsube S."/>
            <person name="Kotiranta H."/>
            <person name="LaButti K.M."/>
            <person name="Lechner B.E."/>
            <person name="Liimatainen K."/>
            <person name="Lipzen A."/>
            <person name="Lukacs Z."/>
            <person name="Mihaltcheva S."/>
            <person name="Morgado L.N."/>
            <person name="Niskanen T."/>
            <person name="Noordeloos M.E."/>
            <person name="Ohm R.A."/>
            <person name="Ortiz-Santana B."/>
            <person name="Ovrebo C."/>
            <person name="Racz N."/>
            <person name="Riley R."/>
            <person name="Savchenko A."/>
            <person name="Shiryaev A."/>
            <person name="Soop K."/>
            <person name="Spirin V."/>
            <person name="Szebenyi C."/>
            <person name="Tomsovsky M."/>
            <person name="Tulloss R.E."/>
            <person name="Uehling J."/>
            <person name="Grigoriev I.V."/>
            <person name="Vagvolgyi C."/>
            <person name="Papp T."/>
            <person name="Martin F.M."/>
            <person name="Miettinen O."/>
            <person name="Hibbett D.S."/>
            <person name="Nagy L.G."/>
        </authorList>
    </citation>
    <scope>NUCLEOTIDE SEQUENCE [LARGE SCALE GENOMIC DNA]</scope>
    <source>
        <strain evidence="12 13">CBS 962.96</strain>
    </source>
</reference>
<sequence>MEGWDTKRYVDPRKAAKTWRPKSGSMSPGLRRARQPFLAKNIITGVLLSAFVIGVYSYSIRAVKQDEFDDIDEEAKARAFKRESELLRQQQQQANGEGGRGRGGRSAVLTVEEEKHTMEAAARAVASSIRGTNSAVSAANAPPEVVPVAVLAVPSPGALLPSSHNTTTTTPSTLLQAQTRGFLPKYLPFLLDPSSKTLVRGAPPVDDIGRVGCSSEVGRR</sequence>
<dbReference type="InterPro" id="IPR018628">
    <property type="entry name" value="Coa3_CC"/>
</dbReference>
<keyword evidence="8 9" id="KW-0472">Membrane</keyword>
<keyword evidence="5 9" id="KW-0812">Transmembrane</keyword>
<feature type="region of interest" description="Disordered" evidence="10">
    <location>
        <begin position="84"/>
        <end position="105"/>
    </location>
</feature>
<accession>A0A4S8MXN4</accession>
<dbReference type="PANTHER" id="PTHR15642">
    <property type="entry name" value="CYTOCHROME C OXIDASE ASSEMBLY FACTOR 3, MITOCHONDRIAL"/>
    <property type="match status" value="1"/>
</dbReference>
<dbReference type="Pfam" id="PF09813">
    <property type="entry name" value="Coa3_cc"/>
    <property type="match status" value="1"/>
</dbReference>
<evidence type="ECO:0000313" key="12">
    <source>
        <dbReference type="EMBL" id="THV08170.1"/>
    </source>
</evidence>
<keyword evidence="9" id="KW-0999">Mitochondrion inner membrane</keyword>
<comment type="similarity">
    <text evidence="3 9">Belongs to the COA3 family.</text>
</comment>
<dbReference type="InterPro" id="IPR041752">
    <property type="entry name" value="Coa3"/>
</dbReference>
<evidence type="ECO:0000256" key="9">
    <source>
        <dbReference type="RuleBase" id="RU367056"/>
    </source>
</evidence>
<evidence type="ECO:0000256" key="4">
    <source>
        <dbReference type="ARBA" id="ARBA00011351"/>
    </source>
</evidence>
<protein>
    <recommendedName>
        <fullName evidence="9">Cytochrome c oxidase assembly factor 3</fullName>
    </recommendedName>
</protein>
<dbReference type="GO" id="GO:0005743">
    <property type="term" value="C:mitochondrial inner membrane"/>
    <property type="evidence" value="ECO:0007669"/>
    <property type="project" value="UniProtKB-UniRule"/>
</dbReference>
<feature type="transmembrane region" description="Helical" evidence="9">
    <location>
        <begin position="37"/>
        <end position="58"/>
    </location>
</feature>
<evidence type="ECO:0000256" key="5">
    <source>
        <dbReference type="ARBA" id="ARBA00022692"/>
    </source>
</evidence>
<keyword evidence="7 9" id="KW-0496">Mitochondrion</keyword>
<evidence type="ECO:0000256" key="8">
    <source>
        <dbReference type="ARBA" id="ARBA00023136"/>
    </source>
</evidence>
<evidence type="ECO:0000256" key="6">
    <source>
        <dbReference type="ARBA" id="ARBA00022989"/>
    </source>
</evidence>
<keyword evidence="13" id="KW-1185">Reference proteome</keyword>
<keyword evidence="6 9" id="KW-1133">Transmembrane helix</keyword>
<dbReference type="EMBL" id="ML179035">
    <property type="protein sequence ID" value="THV08170.1"/>
    <property type="molecule type" value="Genomic_DNA"/>
</dbReference>
<proteinExistence type="inferred from homology"/>
<evidence type="ECO:0000256" key="7">
    <source>
        <dbReference type="ARBA" id="ARBA00023128"/>
    </source>
</evidence>
<comment type="subunit">
    <text evidence="4 9">Component of 250-400 kDa complexes called cytochrome oxidase assembly intermediates or COA complexes.</text>
</comment>
<dbReference type="Proteomes" id="UP000297245">
    <property type="component" value="Unassembled WGS sequence"/>
</dbReference>
<evidence type="ECO:0000259" key="11">
    <source>
        <dbReference type="Pfam" id="PF09813"/>
    </source>
</evidence>
<gene>
    <name evidence="12" type="ORF">K435DRAFT_847062</name>
</gene>
<evidence type="ECO:0000313" key="13">
    <source>
        <dbReference type="Proteomes" id="UP000297245"/>
    </source>
</evidence>
<evidence type="ECO:0000256" key="3">
    <source>
        <dbReference type="ARBA" id="ARBA00007035"/>
    </source>
</evidence>
<dbReference type="GO" id="GO:0033617">
    <property type="term" value="P:mitochondrial respiratory chain complex IV assembly"/>
    <property type="evidence" value="ECO:0007669"/>
    <property type="project" value="UniProtKB-UniRule"/>
</dbReference>
<name>A0A4S8MXN4_DENBC</name>
<evidence type="ECO:0000256" key="10">
    <source>
        <dbReference type="SAM" id="MobiDB-lite"/>
    </source>
</evidence>
<evidence type="ECO:0000256" key="2">
    <source>
        <dbReference type="ARBA" id="ARBA00004304"/>
    </source>
</evidence>
<dbReference type="PANTHER" id="PTHR15642:SF3">
    <property type="entry name" value="CYTOCHROME C OXIDASE ASSEMBLY FACTOR 3 HOMOLOG, MITOCHONDRIAL"/>
    <property type="match status" value="1"/>
</dbReference>
<comment type="function">
    <text evidence="1 9">Required for assembly of cytochrome c oxidase (complex IV).</text>
</comment>